<dbReference type="SMART" id="SM00248">
    <property type="entry name" value="ANK"/>
    <property type="match status" value="5"/>
</dbReference>
<protein>
    <submittedName>
        <fullName evidence="5">Ankyrin repeat-containing domain protein</fullName>
    </submittedName>
</protein>
<evidence type="ECO:0000256" key="1">
    <source>
        <dbReference type="ARBA" id="ARBA00022737"/>
    </source>
</evidence>
<dbReference type="PRINTS" id="PR01415">
    <property type="entry name" value="ANKYRIN"/>
</dbReference>
<proteinExistence type="predicted"/>
<dbReference type="PANTHER" id="PTHR24161:SF124">
    <property type="entry name" value="TRANSIENT RECEPTOR POTENTIAL CHANNEL PYREXIA"/>
    <property type="match status" value="1"/>
</dbReference>
<evidence type="ECO:0000313" key="5">
    <source>
        <dbReference type="EMBL" id="KAK3332910.1"/>
    </source>
</evidence>
<reference evidence="5" key="2">
    <citation type="submission" date="2023-06" db="EMBL/GenBank/DDBJ databases">
        <authorList>
            <consortium name="Lawrence Berkeley National Laboratory"/>
            <person name="Haridas S."/>
            <person name="Hensen N."/>
            <person name="Bonometti L."/>
            <person name="Westerberg I."/>
            <person name="Brannstrom I.O."/>
            <person name="Guillou S."/>
            <person name="Cros-Aarteil S."/>
            <person name="Calhoun S."/>
            <person name="Kuo A."/>
            <person name="Mondo S."/>
            <person name="Pangilinan J."/>
            <person name="Riley R."/>
            <person name="Labutti K."/>
            <person name="Andreopoulos B."/>
            <person name="Lipzen A."/>
            <person name="Chen C."/>
            <person name="Yanf M."/>
            <person name="Daum C."/>
            <person name="Ng V."/>
            <person name="Clum A."/>
            <person name="Steindorff A."/>
            <person name="Ohm R."/>
            <person name="Martin F."/>
            <person name="Silar P."/>
            <person name="Natvig D."/>
            <person name="Lalanne C."/>
            <person name="Gautier V."/>
            <person name="Ament-Velasquez S.L."/>
            <person name="Kruys A."/>
            <person name="Hutchinson M.I."/>
            <person name="Powell A.J."/>
            <person name="Barry K."/>
            <person name="Miller A.N."/>
            <person name="Grigoriev I.V."/>
            <person name="Debuchy R."/>
            <person name="Gladieux P."/>
            <person name="Thoren M.H."/>
            <person name="Johannesson H."/>
        </authorList>
    </citation>
    <scope>NUCLEOTIDE SEQUENCE</scope>
    <source>
        <strain evidence="5">SMH4131-1</strain>
    </source>
</reference>
<dbReference type="GO" id="GO:0019706">
    <property type="term" value="F:protein-cysteine S-palmitoyltransferase activity"/>
    <property type="evidence" value="ECO:0007669"/>
    <property type="project" value="UniProtKB-EC"/>
</dbReference>
<gene>
    <name evidence="5" type="ORF">B0T19DRAFT_416730</name>
</gene>
<dbReference type="PROSITE" id="PS50088">
    <property type="entry name" value="ANK_REPEAT"/>
    <property type="match status" value="2"/>
</dbReference>
<dbReference type="InterPro" id="IPR002110">
    <property type="entry name" value="Ankyrin_rpt"/>
</dbReference>
<name>A0AAE0IXJ6_9PEZI</name>
<dbReference type="InterPro" id="IPR036770">
    <property type="entry name" value="Ankyrin_rpt-contain_sf"/>
</dbReference>
<keyword evidence="2 3" id="KW-0040">ANK repeat</keyword>
<dbReference type="PANTHER" id="PTHR24161">
    <property type="entry name" value="ANK_REP_REGION DOMAIN-CONTAINING PROTEIN-RELATED"/>
    <property type="match status" value="1"/>
</dbReference>
<feature type="repeat" description="ANK" evidence="3">
    <location>
        <begin position="431"/>
        <end position="455"/>
    </location>
</feature>
<dbReference type="EMBL" id="JAUEPO010000002">
    <property type="protein sequence ID" value="KAK3332910.1"/>
    <property type="molecule type" value="Genomic_DNA"/>
</dbReference>
<dbReference type="Pfam" id="PF12796">
    <property type="entry name" value="Ank_2"/>
    <property type="match status" value="2"/>
</dbReference>
<feature type="repeat" description="ANK" evidence="3">
    <location>
        <begin position="380"/>
        <end position="412"/>
    </location>
</feature>
<feature type="region of interest" description="Disordered" evidence="4">
    <location>
        <begin position="314"/>
        <end position="356"/>
    </location>
</feature>
<reference evidence="5" key="1">
    <citation type="journal article" date="2023" name="Mol. Phylogenet. Evol.">
        <title>Genome-scale phylogeny and comparative genomics of the fungal order Sordariales.</title>
        <authorList>
            <person name="Hensen N."/>
            <person name="Bonometti L."/>
            <person name="Westerberg I."/>
            <person name="Brannstrom I.O."/>
            <person name="Guillou S."/>
            <person name="Cros-Aarteil S."/>
            <person name="Calhoun S."/>
            <person name="Haridas S."/>
            <person name="Kuo A."/>
            <person name="Mondo S."/>
            <person name="Pangilinan J."/>
            <person name="Riley R."/>
            <person name="LaButti K."/>
            <person name="Andreopoulos B."/>
            <person name="Lipzen A."/>
            <person name="Chen C."/>
            <person name="Yan M."/>
            <person name="Daum C."/>
            <person name="Ng V."/>
            <person name="Clum A."/>
            <person name="Steindorff A."/>
            <person name="Ohm R.A."/>
            <person name="Martin F."/>
            <person name="Silar P."/>
            <person name="Natvig D.O."/>
            <person name="Lalanne C."/>
            <person name="Gautier V."/>
            <person name="Ament-Velasquez S.L."/>
            <person name="Kruys A."/>
            <person name="Hutchinson M.I."/>
            <person name="Powell A.J."/>
            <person name="Barry K."/>
            <person name="Miller A.N."/>
            <person name="Grigoriev I.V."/>
            <person name="Debuchy R."/>
            <person name="Gladieux P."/>
            <person name="Hiltunen Thoren M."/>
            <person name="Johannesson H."/>
        </authorList>
    </citation>
    <scope>NUCLEOTIDE SEQUENCE</scope>
    <source>
        <strain evidence="5">SMH4131-1</strain>
    </source>
</reference>
<dbReference type="Proteomes" id="UP001286456">
    <property type="component" value="Unassembled WGS sequence"/>
</dbReference>
<keyword evidence="6" id="KW-1185">Reference proteome</keyword>
<keyword evidence="1" id="KW-0677">Repeat</keyword>
<dbReference type="SUPFAM" id="SSF48403">
    <property type="entry name" value="Ankyrin repeat"/>
    <property type="match status" value="2"/>
</dbReference>
<evidence type="ECO:0000256" key="2">
    <source>
        <dbReference type="ARBA" id="ARBA00023043"/>
    </source>
</evidence>
<dbReference type="PROSITE" id="PS50297">
    <property type="entry name" value="ANK_REP_REGION"/>
    <property type="match status" value="1"/>
</dbReference>
<accession>A0AAE0IXJ6</accession>
<dbReference type="AlphaFoldDB" id="A0AAE0IXJ6"/>
<comment type="caution">
    <text evidence="5">The sequence shown here is derived from an EMBL/GenBank/DDBJ whole genome shotgun (WGS) entry which is preliminary data.</text>
</comment>
<dbReference type="Gene3D" id="1.25.40.20">
    <property type="entry name" value="Ankyrin repeat-containing domain"/>
    <property type="match status" value="3"/>
</dbReference>
<feature type="compositionally biased region" description="Low complexity" evidence="4">
    <location>
        <begin position="331"/>
        <end position="341"/>
    </location>
</feature>
<evidence type="ECO:0000313" key="6">
    <source>
        <dbReference type="Proteomes" id="UP001286456"/>
    </source>
</evidence>
<evidence type="ECO:0000256" key="3">
    <source>
        <dbReference type="PROSITE-ProRule" id="PRU00023"/>
    </source>
</evidence>
<evidence type="ECO:0000256" key="4">
    <source>
        <dbReference type="SAM" id="MobiDB-lite"/>
    </source>
</evidence>
<sequence length="480" mass="51239">MAEIKPALATLTVAKPQPSTVWDDDASTLASSRSSWSSEASLAKLGWKSKPRQSDCREVLKSNRSLPRATPSIYVHSSRCTCKSGLDDKQKAEDDALAVKILETLETHRMKIKENLQTQRRQKQSTNIIARFFASTPPPPPTPPAATSSKILDLCFGCSSLDIDKVSRYLLHEGLSANARNHVGTTPLMAALRAMSPELRPKSHLAMITFLLGCGADPNVTMDIGANPAADDAGKMSILAAAVSLNLPDAIVLLLRRGAAVDAPLNDVPMFRSMGKRMTALHVAAFADRPECMELLLQHGSANVAATFDLVETPEPVAPKPIPKTSRHPQTTKTSKTSSSSRNPHPASKPASTLHLSETSPACTRILLRHGASPIARDSNGQTPLHWAAKAGNASVVSQLLQAGGSPSADVMDREGATPLTVLVERVGSGAPRNGDVEIVRLLVARGANVDLRRNGGASLRERLVRCERGGFEEVLKSGV</sequence>
<organism evidence="5 6">
    <name type="scientific">Cercophora scortea</name>
    <dbReference type="NCBI Taxonomy" id="314031"/>
    <lineage>
        <taxon>Eukaryota</taxon>
        <taxon>Fungi</taxon>
        <taxon>Dikarya</taxon>
        <taxon>Ascomycota</taxon>
        <taxon>Pezizomycotina</taxon>
        <taxon>Sordariomycetes</taxon>
        <taxon>Sordariomycetidae</taxon>
        <taxon>Sordariales</taxon>
        <taxon>Lasiosphaeriaceae</taxon>
        <taxon>Cercophora</taxon>
    </lineage>
</organism>